<keyword evidence="3" id="KW-1185">Reference proteome</keyword>
<dbReference type="InterPro" id="IPR025164">
    <property type="entry name" value="Toastrack_DUF4097"/>
</dbReference>
<evidence type="ECO:0000313" key="3">
    <source>
        <dbReference type="Proteomes" id="UP001210925"/>
    </source>
</evidence>
<comment type="caution">
    <text evidence="2">The sequence shown here is derived from an EMBL/GenBank/DDBJ whole genome shotgun (WGS) entry which is preliminary data.</text>
</comment>
<feature type="domain" description="DUF4097" evidence="1">
    <location>
        <begin position="52"/>
        <end position="250"/>
    </location>
</feature>
<feature type="domain" description="DUF4097" evidence="1">
    <location>
        <begin position="308"/>
        <end position="522"/>
    </location>
</feature>
<dbReference type="PANTHER" id="PTHR34094:SF1">
    <property type="entry name" value="PROTEIN FAM185A"/>
    <property type="match status" value="1"/>
</dbReference>
<gene>
    <name evidence="2" type="ORF">HK103_000746</name>
</gene>
<evidence type="ECO:0000313" key="2">
    <source>
        <dbReference type="EMBL" id="KAJ3253305.1"/>
    </source>
</evidence>
<dbReference type="EMBL" id="JADGKB010000113">
    <property type="protein sequence ID" value="KAJ3253305.1"/>
    <property type="molecule type" value="Genomic_DNA"/>
</dbReference>
<protein>
    <recommendedName>
        <fullName evidence="1">DUF4097 domain-containing protein</fullName>
    </recommendedName>
</protein>
<name>A0AAD5UEH6_9FUNG</name>
<reference evidence="2" key="1">
    <citation type="submission" date="2020-05" db="EMBL/GenBank/DDBJ databases">
        <title>Phylogenomic resolution of chytrid fungi.</title>
        <authorList>
            <person name="Stajich J.E."/>
            <person name="Amses K."/>
            <person name="Simmons R."/>
            <person name="Seto K."/>
            <person name="Myers J."/>
            <person name="Bonds A."/>
            <person name="Quandt C.A."/>
            <person name="Barry K."/>
            <person name="Liu P."/>
            <person name="Grigoriev I."/>
            <person name="Longcore J.E."/>
            <person name="James T.Y."/>
        </authorList>
    </citation>
    <scope>NUCLEOTIDE SEQUENCE</scope>
    <source>
        <strain evidence="2">PLAUS21</strain>
    </source>
</reference>
<dbReference type="PANTHER" id="PTHR34094">
    <property type="match status" value="1"/>
</dbReference>
<proteinExistence type="predicted"/>
<dbReference type="AlphaFoldDB" id="A0AAD5UEH6"/>
<evidence type="ECO:0000259" key="1">
    <source>
        <dbReference type="Pfam" id="PF13349"/>
    </source>
</evidence>
<accession>A0AAD5UEH6</accession>
<organism evidence="2 3">
    <name type="scientific">Boothiomyces macroporosus</name>
    <dbReference type="NCBI Taxonomy" id="261099"/>
    <lineage>
        <taxon>Eukaryota</taxon>
        <taxon>Fungi</taxon>
        <taxon>Fungi incertae sedis</taxon>
        <taxon>Chytridiomycota</taxon>
        <taxon>Chytridiomycota incertae sedis</taxon>
        <taxon>Chytridiomycetes</taxon>
        <taxon>Rhizophydiales</taxon>
        <taxon>Terramycetaceae</taxon>
        <taxon>Boothiomyces</taxon>
    </lineage>
</organism>
<dbReference type="Proteomes" id="UP001210925">
    <property type="component" value="Unassembled WGS sequence"/>
</dbReference>
<sequence>MKRLLKLAIPTGILGYAAYKINQPVRAEKKREGILYSSTIPKSFKLNTKDGKYDISIAYDDVNQIHVDYRLKEEPIIQDLNGEYQISINGKHTWFHRSKGTINIVLPTDIEKVNVDFVGKLNFQGDKGKSKNIEIKSVGKIEVEDLKAENIKFNNASGTVTADNIVAKTVDINSASGSIRTQNINADRLYINSAAGKIDSKFNSIGDYCEFKTAAGSIKAEVEFKNSGRFVSDTSAGSTEASVRNYSEAELNSSVGSIVADLVPNQKSKTTLNASVASIKATIKGFKGSLITSSSAGKVKLLKNGEKKYDIDIKSGNQENIQIDYDLTGEESIHINDDYQVTFKGKHHWFKRSNGNINIILPKHLSIADIDYVGRLKWQSCAVSNLNISMVGELSINNVEGDEIKLNCQAGKVDADNVTFKKVEIHSNAGQVVATNLIADNLITSNHAGSIEIIGTVAENAELTSKVGLIKADITSRNGKIVADSNVGNIEANLKDYSLADLKSSVGHINANLYPANESQTLMKASLASIKADMNGFKGKCQTGPHAKLTVNGRKASVSDIPNGNSSLSAETGFGDIKIDFH</sequence>
<dbReference type="Pfam" id="PF13349">
    <property type="entry name" value="DUF4097"/>
    <property type="match status" value="2"/>
</dbReference>